<dbReference type="PANTHER" id="PTHR34387:SF1">
    <property type="entry name" value="PERIPLASMIC IMMUNOGENIC PROTEIN"/>
    <property type="match status" value="1"/>
</dbReference>
<gene>
    <name evidence="2" type="ORF">IU470_09825</name>
</gene>
<sequence length="238" mass="25049">MVRYRSTAIDEESPLSKKNDSRAGTVTTYGYGTARATPDLMRVTISVESRASKVALAYSQAGARVAAVARSLRSDGVDGADIATSGLSVQTETVWTEGQGNRITGYLATTSLTVALRDIGEDADPAPGTVIANCVDAGGDDVRLGGLVLTFADQESLLTRARDAAWENATAKAEQYARRAQRSLGKVLEITENTASAPPAPRAQSISAPMEAYRAAAIPVELGESEISAGIRITWQLD</sequence>
<dbReference type="PANTHER" id="PTHR34387">
    <property type="entry name" value="SLR1258 PROTEIN"/>
    <property type="match status" value="1"/>
</dbReference>
<keyword evidence="3" id="KW-1185">Reference proteome</keyword>
<dbReference type="Gene3D" id="3.30.70.2970">
    <property type="entry name" value="Protein of unknown function (DUF541), domain 2"/>
    <property type="match status" value="1"/>
</dbReference>
<dbReference type="Proteomes" id="UP000807309">
    <property type="component" value="Unassembled WGS sequence"/>
</dbReference>
<dbReference type="InterPro" id="IPR052022">
    <property type="entry name" value="26kDa_periplasmic_antigen"/>
</dbReference>
<dbReference type="EMBL" id="JADLRE010000006">
    <property type="protein sequence ID" value="MBF6225403.1"/>
    <property type="molecule type" value="Genomic_DNA"/>
</dbReference>
<evidence type="ECO:0000313" key="3">
    <source>
        <dbReference type="Proteomes" id="UP000807309"/>
    </source>
</evidence>
<evidence type="ECO:0000313" key="2">
    <source>
        <dbReference type="EMBL" id="MBF6225403.1"/>
    </source>
</evidence>
<feature type="region of interest" description="Disordered" evidence="1">
    <location>
        <begin position="1"/>
        <end position="24"/>
    </location>
</feature>
<evidence type="ECO:0000256" key="1">
    <source>
        <dbReference type="SAM" id="MobiDB-lite"/>
    </source>
</evidence>
<reference evidence="2 3" key="1">
    <citation type="submission" date="2020-10" db="EMBL/GenBank/DDBJ databases">
        <title>Identification of Nocardia species via Next-generation sequencing and recognition of intraspecies genetic diversity.</title>
        <authorList>
            <person name="Li P."/>
            <person name="Li P."/>
            <person name="Lu B."/>
        </authorList>
    </citation>
    <scope>NUCLEOTIDE SEQUENCE [LARGE SCALE GENOMIC DNA]</scope>
    <source>
        <strain evidence="2 3">N-11</strain>
    </source>
</reference>
<organism evidence="2 3">
    <name type="scientific">Nocardia abscessus</name>
    <dbReference type="NCBI Taxonomy" id="120957"/>
    <lineage>
        <taxon>Bacteria</taxon>
        <taxon>Bacillati</taxon>
        <taxon>Actinomycetota</taxon>
        <taxon>Actinomycetes</taxon>
        <taxon>Mycobacteriales</taxon>
        <taxon>Nocardiaceae</taxon>
        <taxon>Nocardia</taxon>
    </lineage>
</organism>
<proteinExistence type="predicted"/>
<dbReference type="InterPro" id="IPR007497">
    <property type="entry name" value="SIMPL/DUF541"/>
</dbReference>
<dbReference type="Gene3D" id="3.30.110.170">
    <property type="entry name" value="Protein of unknown function (DUF541), domain 1"/>
    <property type="match status" value="1"/>
</dbReference>
<protein>
    <submittedName>
        <fullName evidence="2">SIMPL domain-containing protein</fullName>
    </submittedName>
</protein>
<comment type="caution">
    <text evidence="2">The sequence shown here is derived from an EMBL/GenBank/DDBJ whole genome shotgun (WGS) entry which is preliminary data.</text>
</comment>
<name>A0ABS0CAF6_9NOCA</name>
<dbReference type="Pfam" id="PF04402">
    <property type="entry name" value="SIMPL"/>
    <property type="match status" value="1"/>
</dbReference>
<accession>A0ABS0CAF6</accession>